<keyword evidence="3 7" id="KW-0479">Metal-binding</keyword>
<comment type="caution">
    <text evidence="10">The sequence shown here is derived from an EMBL/GenBank/DDBJ whole genome shotgun (WGS) entry which is preliminary data.</text>
</comment>
<proteinExistence type="predicted"/>
<evidence type="ECO:0000256" key="8">
    <source>
        <dbReference type="SAM" id="SignalP"/>
    </source>
</evidence>
<name>A0A1E5C4U9_9GAMM</name>
<feature type="chain" id="PRO_5009172384" evidence="8">
    <location>
        <begin position="22"/>
        <end position="149"/>
    </location>
</feature>
<dbReference type="Proteomes" id="UP000095039">
    <property type="component" value="Unassembled WGS sequence"/>
</dbReference>
<dbReference type="InterPro" id="IPR008972">
    <property type="entry name" value="Cupredoxin"/>
</dbReference>
<dbReference type="AlphaFoldDB" id="A0A1E5C4U9"/>
<keyword evidence="8" id="KW-0732">Signal</keyword>
<comment type="subcellular location">
    <subcellularLocation>
        <location evidence="1">Periplasm</location>
    </subcellularLocation>
</comment>
<evidence type="ECO:0000313" key="11">
    <source>
        <dbReference type="Proteomes" id="UP000095039"/>
    </source>
</evidence>
<dbReference type="RefSeq" id="WP_016959058.1">
    <property type="nucleotide sequence ID" value="NZ_AJWN02000065.1"/>
</dbReference>
<evidence type="ECO:0000256" key="5">
    <source>
        <dbReference type="ARBA" id="ARBA00022982"/>
    </source>
</evidence>
<gene>
    <name evidence="10" type="ORF">A1OK_11215</name>
</gene>
<dbReference type="EMBL" id="AJWN02000065">
    <property type="protein sequence ID" value="OEE60513.1"/>
    <property type="molecule type" value="Genomic_DNA"/>
</dbReference>
<evidence type="ECO:0000256" key="3">
    <source>
        <dbReference type="ARBA" id="ARBA00022723"/>
    </source>
</evidence>
<keyword evidence="4" id="KW-0574">Periplasm</keyword>
<dbReference type="SUPFAM" id="SSF49503">
    <property type="entry name" value="Cupredoxins"/>
    <property type="match status" value="1"/>
</dbReference>
<organism evidence="10 11">
    <name type="scientific">Enterovibrio norvegicus FF-454</name>
    <dbReference type="NCBI Taxonomy" id="1185651"/>
    <lineage>
        <taxon>Bacteria</taxon>
        <taxon>Pseudomonadati</taxon>
        <taxon>Pseudomonadota</taxon>
        <taxon>Gammaproteobacteria</taxon>
        <taxon>Vibrionales</taxon>
        <taxon>Vibrionaceae</taxon>
        <taxon>Enterovibrio</taxon>
    </lineage>
</organism>
<dbReference type="InterPro" id="IPR002386">
    <property type="entry name" value="Amicyanin/Pseudoazurin"/>
</dbReference>
<evidence type="ECO:0000313" key="10">
    <source>
        <dbReference type="EMBL" id="OEE60513.1"/>
    </source>
</evidence>
<keyword evidence="6 7" id="KW-0186">Copper</keyword>
<dbReference type="GO" id="GO:0005507">
    <property type="term" value="F:copper ion binding"/>
    <property type="evidence" value="ECO:0007669"/>
    <property type="project" value="InterPro"/>
</dbReference>
<keyword evidence="11" id="KW-1185">Reference proteome</keyword>
<feature type="binding site" evidence="7">
    <location>
        <position position="100"/>
    </location>
    <ligand>
        <name>Cu cation</name>
        <dbReference type="ChEBI" id="CHEBI:23378"/>
    </ligand>
</feature>
<feature type="domain" description="Blue (type 1) copper" evidence="9">
    <location>
        <begin position="26"/>
        <end position="106"/>
    </location>
</feature>
<feature type="binding site" evidence="7">
    <location>
        <position position="95"/>
    </location>
    <ligand>
        <name>Cu cation</name>
        <dbReference type="ChEBI" id="CHEBI:23378"/>
    </ligand>
</feature>
<dbReference type="GO" id="GO:0042597">
    <property type="term" value="C:periplasmic space"/>
    <property type="evidence" value="ECO:0007669"/>
    <property type="project" value="UniProtKB-SubCell"/>
</dbReference>
<feature type="binding site" evidence="7">
    <location>
        <position position="54"/>
    </location>
    <ligand>
        <name>Cu cation</name>
        <dbReference type="ChEBI" id="CHEBI:23378"/>
    </ligand>
</feature>
<dbReference type="PRINTS" id="PR00155">
    <property type="entry name" value="AMICYANIN"/>
</dbReference>
<reference evidence="10 11" key="1">
    <citation type="journal article" date="2012" name="Science">
        <title>Ecological populations of bacteria act as socially cohesive units of antibiotic production and resistance.</title>
        <authorList>
            <person name="Cordero O.X."/>
            <person name="Wildschutte H."/>
            <person name="Kirkup B."/>
            <person name="Proehl S."/>
            <person name="Ngo L."/>
            <person name="Hussain F."/>
            <person name="Le Roux F."/>
            <person name="Mincer T."/>
            <person name="Polz M.F."/>
        </authorList>
    </citation>
    <scope>NUCLEOTIDE SEQUENCE [LARGE SCALE GENOMIC DNA]</scope>
    <source>
        <strain evidence="10 11">FF-454</strain>
    </source>
</reference>
<evidence type="ECO:0000256" key="6">
    <source>
        <dbReference type="ARBA" id="ARBA00023008"/>
    </source>
</evidence>
<dbReference type="Pfam" id="PF00127">
    <property type="entry name" value="Copper-bind"/>
    <property type="match status" value="1"/>
</dbReference>
<evidence type="ECO:0000256" key="4">
    <source>
        <dbReference type="ARBA" id="ARBA00022764"/>
    </source>
</evidence>
<evidence type="ECO:0000256" key="2">
    <source>
        <dbReference type="ARBA" id="ARBA00022448"/>
    </source>
</evidence>
<keyword evidence="2" id="KW-0813">Transport</keyword>
<evidence type="ECO:0000256" key="7">
    <source>
        <dbReference type="PIRSR" id="PIRSR602386-1"/>
    </source>
</evidence>
<comment type="cofactor">
    <cofactor evidence="7">
        <name>Cu cation</name>
        <dbReference type="ChEBI" id="CHEBI:23378"/>
    </cofactor>
    <text evidence="7">Binds 1 copper ion per subunit.</text>
</comment>
<sequence>MAKRFLWSICLLLGLTSQGYAEEYEVKAVGVKFAPMVVVLQPGDRVSWTNMPAHLIETIDVMVPEGTEKIQTEMGMNVSFVFENEGVYVYKCTPHWGARMGGVLLVGNPSDIEGIIDGYMAEIEKDKSLLPAKGLLKKFKKQMQQQGLL</sequence>
<dbReference type="InterPro" id="IPR000923">
    <property type="entry name" value="BlueCu_1"/>
</dbReference>
<feature type="binding site" evidence="7">
    <location>
        <position position="92"/>
    </location>
    <ligand>
        <name>Cu cation</name>
        <dbReference type="ChEBI" id="CHEBI:23378"/>
    </ligand>
</feature>
<feature type="signal peptide" evidence="8">
    <location>
        <begin position="1"/>
        <end position="21"/>
    </location>
</feature>
<accession>A0A1E5C4U9</accession>
<protein>
    <submittedName>
        <fullName evidence="10">Pseudoazurin</fullName>
    </submittedName>
</protein>
<dbReference type="Gene3D" id="2.60.40.420">
    <property type="entry name" value="Cupredoxins - blue copper proteins"/>
    <property type="match status" value="1"/>
</dbReference>
<evidence type="ECO:0000256" key="1">
    <source>
        <dbReference type="ARBA" id="ARBA00004418"/>
    </source>
</evidence>
<dbReference type="GO" id="GO:0009055">
    <property type="term" value="F:electron transfer activity"/>
    <property type="evidence" value="ECO:0007669"/>
    <property type="project" value="InterPro"/>
</dbReference>
<keyword evidence="5" id="KW-0249">Electron transport</keyword>
<evidence type="ECO:0000259" key="9">
    <source>
        <dbReference type="Pfam" id="PF00127"/>
    </source>
</evidence>